<dbReference type="PROSITE" id="PS50113">
    <property type="entry name" value="PAC"/>
    <property type="match status" value="2"/>
</dbReference>
<dbReference type="InterPro" id="IPR005467">
    <property type="entry name" value="His_kinase_dom"/>
</dbReference>
<dbReference type="InterPro" id="IPR013655">
    <property type="entry name" value="PAS_fold_3"/>
</dbReference>
<dbReference type="Gene3D" id="3.30.450.20">
    <property type="entry name" value="PAS domain"/>
    <property type="match status" value="2"/>
</dbReference>
<keyword evidence="8" id="KW-1133">Transmembrane helix</keyword>
<dbReference type="AlphaFoldDB" id="A0A7S7SJ36"/>
<dbReference type="Gene3D" id="3.30.565.10">
    <property type="entry name" value="Histidine kinase-like ATPase, C-terminal domain"/>
    <property type="match status" value="1"/>
</dbReference>
<dbReference type="NCBIfam" id="TIGR00229">
    <property type="entry name" value="sensory_box"/>
    <property type="match status" value="2"/>
</dbReference>
<keyword evidence="5" id="KW-0418">Kinase</keyword>
<dbReference type="CDD" id="cd00082">
    <property type="entry name" value="HisKA"/>
    <property type="match status" value="1"/>
</dbReference>
<dbReference type="Pfam" id="PF02518">
    <property type="entry name" value="HATPase_c"/>
    <property type="match status" value="1"/>
</dbReference>
<dbReference type="Gene3D" id="3.30.450.40">
    <property type="match status" value="1"/>
</dbReference>
<dbReference type="Pfam" id="PF13185">
    <property type="entry name" value="GAF_2"/>
    <property type="match status" value="1"/>
</dbReference>
<evidence type="ECO:0000256" key="7">
    <source>
        <dbReference type="SAM" id="Coils"/>
    </source>
</evidence>
<keyword evidence="14" id="KW-1185">Reference proteome</keyword>
<feature type="domain" description="PAS" evidence="11">
    <location>
        <begin position="646"/>
        <end position="718"/>
    </location>
</feature>
<dbReference type="InterPro" id="IPR001789">
    <property type="entry name" value="Sig_transdc_resp-reg_receiver"/>
</dbReference>
<dbReference type="SUPFAM" id="SSF55781">
    <property type="entry name" value="GAF domain-like"/>
    <property type="match status" value="1"/>
</dbReference>
<dbReference type="InterPro" id="IPR036890">
    <property type="entry name" value="HATPase_C_sf"/>
</dbReference>
<dbReference type="Gene3D" id="3.40.50.2300">
    <property type="match status" value="1"/>
</dbReference>
<feature type="coiled-coil region" evidence="7">
    <location>
        <begin position="627"/>
        <end position="656"/>
    </location>
</feature>
<accession>A0A7S7SJ36</accession>
<dbReference type="PANTHER" id="PTHR43065:SF42">
    <property type="entry name" value="TWO-COMPONENT SENSOR PPRA"/>
    <property type="match status" value="1"/>
</dbReference>
<dbReference type="InterPro" id="IPR000700">
    <property type="entry name" value="PAS-assoc_C"/>
</dbReference>
<keyword evidence="3 6" id="KW-0597">Phosphoprotein</keyword>
<keyword evidence="8" id="KW-0812">Transmembrane</keyword>
<evidence type="ECO:0000259" key="10">
    <source>
        <dbReference type="PROSITE" id="PS50110"/>
    </source>
</evidence>
<evidence type="ECO:0000313" key="14">
    <source>
        <dbReference type="Proteomes" id="UP000593892"/>
    </source>
</evidence>
<dbReference type="SMART" id="SM00388">
    <property type="entry name" value="HisKA"/>
    <property type="match status" value="1"/>
</dbReference>
<dbReference type="Gene3D" id="1.10.287.130">
    <property type="match status" value="1"/>
</dbReference>
<feature type="domain" description="PAC" evidence="12">
    <location>
        <begin position="414"/>
        <end position="464"/>
    </location>
</feature>
<keyword evidence="4" id="KW-0808">Transferase</keyword>
<feature type="modified residue" description="4-aspartylphosphate" evidence="6">
    <location>
        <position position="1080"/>
    </location>
</feature>
<dbReference type="RefSeq" id="WP_194448438.1">
    <property type="nucleotide sequence ID" value="NZ_CP063849.1"/>
</dbReference>
<feature type="domain" description="PAS" evidence="11">
    <location>
        <begin position="338"/>
        <end position="411"/>
    </location>
</feature>
<dbReference type="CDD" id="cd00156">
    <property type="entry name" value="REC"/>
    <property type="match status" value="1"/>
</dbReference>
<dbReference type="PROSITE" id="PS50110">
    <property type="entry name" value="RESPONSE_REGULATORY"/>
    <property type="match status" value="1"/>
</dbReference>
<dbReference type="SMART" id="SM00448">
    <property type="entry name" value="REC"/>
    <property type="match status" value="1"/>
</dbReference>
<feature type="domain" description="PAC" evidence="12">
    <location>
        <begin position="722"/>
        <end position="775"/>
    </location>
</feature>
<dbReference type="PROSITE" id="PS50112">
    <property type="entry name" value="PAS"/>
    <property type="match status" value="2"/>
</dbReference>
<feature type="domain" description="Histidine kinase" evidence="9">
    <location>
        <begin position="788"/>
        <end position="1008"/>
    </location>
</feature>
<reference evidence="13 14" key="1">
    <citation type="submission" date="2020-10" db="EMBL/GenBank/DDBJ databases">
        <title>Complete genome sequence of Paludibaculum fermentans P105T, a facultatively anaerobic acidobacterium capable of dissimilatory Fe(III) reduction.</title>
        <authorList>
            <person name="Dedysh S.N."/>
            <person name="Beletsky A.V."/>
            <person name="Kulichevskaya I.S."/>
            <person name="Mardanov A.V."/>
            <person name="Ravin N.V."/>
        </authorList>
    </citation>
    <scope>NUCLEOTIDE SEQUENCE [LARGE SCALE GENOMIC DNA]</scope>
    <source>
        <strain evidence="13 14">P105</strain>
    </source>
</reference>
<dbReference type="GO" id="GO:0000155">
    <property type="term" value="F:phosphorelay sensor kinase activity"/>
    <property type="evidence" value="ECO:0007669"/>
    <property type="project" value="InterPro"/>
</dbReference>
<dbReference type="CDD" id="cd00130">
    <property type="entry name" value="PAS"/>
    <property type="match status" value="2"/>
</dbReference>
<dbReference type="InterPro" id="IPR036097">
    <property type="entry name" value="HisK_dim/P_sf"/>
</dbReference>
<evidence type="ECO:0000259" key="11">
    <source>
        <dbReference type="PROSITE" id="PS50112"/>
    </source>
</evidence>
<dbReference type="InterPro" id="IPR003018">
    <property type="entry name" value="GAF"/>
</dbReference>
<keyword evidence="8" id="KW-0472">Membrane</keyword>
<dbReference type="Pfam" id="PF08447">
    <property type="entry name" value="PAS_3"/>
    <property type="match status" value="1"/>
</dbReference>
<dbReference type="Pfam" id="PF00512">
    <property type="entry name" value="HisKA"/>
    <property type="match status" value="1"/>
</dbReference>
<evidence type="ECO:0000256" key="5">
    <source>
        <dbReference type="ARBA" id="ARBA00022777"/>
    </source>
</evidence>
<gene>
    <name evidence="13" type="ORF">IRI77_28895</name>
</gene>
<evidence type="ECO:0000256" key="2">
    <source>
        <dbReference type="ARBA" id="ARBA00012438"/>
    </source>
</evidence>
<dbReference type="SMART" id="SM00091">
    <property type="entry name" value="PAS"/>
    <property type="match status" value="2"/>
</dbReference>
<dbReference type="KEGG" id="pfer:IRI77_28895"/>
<dbReference type="SMART" id="SM00387">
    <property type="entry name" value="HATPase_c"/>
    <property type="match status" value="1"/>
</dbReference>
<dbReference type="PANTHER" id="PTHR43065">
    <property type="entry name" value="SENSOR HISTIDINE KINASE"/>
    <property type="match status" value="1"/>
</dbReference>
<dbReference type="InterPro" id="IPR011006">
    <property type="entry name" value="CheY-like_superfamily"/>
</dbReference>
<dbReference type="InterPro" id="IPR001610">
    <property type="entry name" value="PAC"/>
</dbReference>
<evidence type="ECO:0000256" key="6">
    <source>
        <dbReference type="PROSITE-ProRule" id="PRU00169"/>
    </source>
</evidence>
<dbReference type="SUPFAM" id="SSF55874">
    <property type="entry name" value="ATPase domain of HSP90 chaperone/DNA topoisomerase II/histidine kinase"/>
    <property type="match status" value="1"/>
</dbReference>
<dbReference type="SUPFAM" id="SSF52172">
    <property type="entry name" value="CheY-like"/>
    <property type="match status" value="1"/>
</dbReference>
<dbReference type="EMBL" id="CP063849">
    <property type="protein sequence ID" value="QOY86769.1"/>
    <property type="molecule type" value="Genomic_DNA"/>
</dbReference>
<evidence type="ECO:0000256" key="8">
    <source>
        <dbReference type="SAM" id="Phobius"/>
    </source>
</evidence>
<dbReference type="Proteomes" id="UP000593892">
    <property type="component" value="Chromosome"/>
</dbReference>
<feature type="transmembrane region" description="Helical" evidence="8">
    <location>
        <begin position="12"/>
        <end position="34"/>
    </location>
</feature>
<sequence length="1157" mass="127951">MKQSSKGSSRAVSPVQVLALLMTGIAVAGFFYLLHLRREFDSEVHLRVDAAANMKAADVAAWRGERLADAEVLAAGIKHTPLLLHILHGEATPLEQAQAREWLGILRTQYRYASVTLVGLRGEVLLSVGQTFEDAQQLQAWIARMGDTSGIAYSAPEAVASRRAPLLSANIVLRSLQGEKLGYLLLGIEPENYLFPTLRDWVGAGQTGELLLVRREGDSVLFLNSTRLRPGSALTVRQPLSKTELPSVRAVLGESGSIDGMDYRGAAVVAAACLVPGSDWYVVAKMDRSEALAPELRATIQFSIQLAVLMLLSGALVWLILRRQSGRFYLEKYRSEIERNRLLSMYNSLSRHANDAILVFERDGRIIEVNDRAVEMFGYSREEMLAMRIPQLKPDQHADDFERVMKVVEERKSVVFETANRRKDGRSFPTEVSSSEILVDDHCVYQSILRDISERKLAEQQIQRLNHLYAVLSRCNAAIARARSEDELFHEVCRIAVESGGFHVSWVGQVDPETSMVLPLAKNGPAAAYLDEVRIETGSGPLSSGPTGACIREGRAVASADFDTDPHMTPWRETAARYGLRSSICLPVSRRGRTAYVLGLYSSEPGFFCAEEIDLAEEVGESLSLALARIDLERDRERAERDRLLAQERLEFALDAANEGYWDWDIEKDQRFLSPRFCTMLGYQPGELASDYATWREVTHPDDRARLDNEQESLKSGRISSTSVEFRARHKDGHYVWILGSAKVVGLNDAGRPRRIVGSRVDITQRKFLEQQVLQSQKLESVGRLAGSVAHDFNNHLTVINGYSGLLQQEAAPGSVLAESLNQIHEAGERAAALTRQLLAFSRKEIEHCEALNPNSVIEGLQKMLSRLMGENVILHLDLDPEAGFVMVDATHLEQILMNLAINARDAISRSGHVHIRTAKVILEGNEAWPNRSGPHLELTVTDDGSGMTPEVLQHIFEPFFTTKDRTHGTGLGLSTVYGIVERSAGFLDVESETGRGSSFHIYLPSIPDPEGATAGLSHSRDGLMGHETVLVVEDDESVRGIAVGILKHYGYQVLQAANGGDALAMQNRFEGRIDLVISDLMMPGMSGTELVQHLQCANPQLKVLYVSGYAGESIRKEEFLSTGARFVPKPYTPETLLRVVRELLSNPGTGRVEPAV</sequence>
<dbReference type="SMART" id="SM00065">
    <property type="entry name" value="GAF"/>
    <property type="match status" value="1"/>
</dbReference>
<dbReference type="Pfam" id="PF00072">
    <property type="entry name" value="Response_reg"/>
    <property type="match status" value="1"/>
</dbReference>
<evidence type="ECO:0000259" key="9">
    <source>
        <dbReference type="PROSITE" id="PS50109"/>
    </source>
</evidence>
<evidence type="ECO:0000256" key="3">
    <source>
        <dbReference type="ARBA" id="ARBA00022553"/>
    </source>
</evidence>
<dbReference type="InterPro" id="IPR000014">
    <property type="entry name" value="PAS"/>
</dbReference>
<name>A0A7S7SJ36_PALFE</name>
<proteinExistence type="predicted"/>
<dbReference type="SMART" id="SM00086">
    <property type="entry name" value="PAC"/>
    <property type="match status" value="2"/>
</dbReference>
<protein>
    <recommendedName>
        <fullName evidence="2">histidine kinase</fullName>
        <ecNumber evidence="2">2.7.13.3</ecNumber>
    </recommendedName>
</protein>
<organism evidence="13 14">
    <name type="scientific">Paludibaculum fermentans</name>
    <dbReference type="NCBI Taxonomy" id="1473598"/>
    <lineage>
        <taxon>Bacteria</taxon>
        <taxon>Pseudomonadati</taxon>
        <taxon>Acidobacteriota</taxon>
        <taxon>Terriglobia</taxon>
        <taxon>Bryobacterales</taxon>
        <taxon>Bryobacteraceae</taxon>
        <taxon>Paludibaculum</taxon>
    </lineage>
</organism>
<dbReference type="InterPro" id="IPR004358">
    <property type="entry name" value="Sig_transdc_His_kin-like_C"/>
</dbReference>
<dbReference type="SUPFAM" id="SSF47384">
    <property type="entry name" value="Homodimeric domain of signal transducing histidine kinase"/>
    <property type="match status" value="1"/>
</dbReference>
<evidence type="ECO:0000313" key="13">
    <source>
        <dbReference type="EMBL" id="QOY86769.1"/>
    </source>
</evidence>
<evidence type="ECO:0000256" key="1">
    <source>
        <dbReference type="ARBA" id="ARBA00000085"/>
    </source>
</evidence>
<dbReference type="SUPFAM" id="SSF55785">
    <property type="entry name" value="PYP-like sensor domain (PAS domain)"/>
    <property type="match status" value="2"/>
</dbReference>
<dbReference type="Pfam" id="PF13426">
    <property type="entry name" value="PAS_9"/>
    <property type="match status" value="1"/>
</dbReference>
<evidence type="ECO:0000256" key="4">
    <source>
        <dbReference type="ARBA" id="ARBA00022679"/>
    </source>
</evidence>
<dbReference type="InterPro" id="IPR003661">
    <property type="entry name" value="HisK_dim/P_dom"/>
</dbReference>
<dbReference type="InterPro" id="IPR035965">
    <property type="entry name" value="PAS-like_dom_sf"/>
</dbReference>
<dbReference type="InterPro" id="IPR003594">
    <property type="entry name" value="HATPase_dom"/>
</dbReference>
<evidence type="ECO:0000259" key="12">
    <source>
        <dbReference type="PROSITE" id="PS50113"/>
    </source>
</evidence>
<dbReference type="PRINTS" id="PR00344">
    <property type="entry name" value="BCTRLSENSOR"/>
</dbReference>
<comment type="catalytic activity">
    <reaction evidence="1">
        <text>ATP + protein L-histidine = ADP + protein N-phospho-L-histidine.</text>
        <dbReference type="EC" id="2.7.13.3"/>
    </reaction>
</comment>
<keyword evidence="7" id="KW-0175">Coiled coil</keyword>
<dbReference type="EC" id="2.7.13.3" evidence="2"/>
<dbReference type="InterPro" id="IPR029016">
    <property type="entry name" value="GAF-like_dom_sf"/>
</dbReference>
<dbReference type="PROSITE" id="PS50109">
    <property type="entry name" value="HIS_KIN"/>
    <property type="match status" value="1"/>
</dbReference>
<feature type="domain" description="Response regulatory" evidence="10">
    <location>
        <begin position="1029"/>
        <end position="1145"/>
    </location>
</feature>